<dbReference type="Proteomes" id="UP001630127">
    <property type="component" value="Unassembled WGS sequence"/>
</dbReference>
<dbReference type="PANTHER" id="PTHR47926">
    <property type="entry name" value="PENTATRICOPEPTIDE REPEAT-CONTAINING PROTEIN"/>
    <property type="match status" value="1"/>
</dbReference>
<evidence type="ECO:0000313" key="4">
    <source>
        <dbReference type="Proteomes" id="UP001630127"/>
    </source>
</evidence>
<protein>
    <recommendedName>
        <fullName evidence="5">Pentatricopeptide repeat-containing protein</fullName>
    </recommendedName>
</protein>
<keyword evidence="4" id="KW-1185">Reference proteome</keyword>
<dbReference type="InterPro" id="IPR046960">
    <property type="entry name" value="PPR_At4g14850-like_plant"/>
</dbReference>
<evidence type="ECO:0008006" key="5">
    <source>
        <dbReference type="Google" id="ProtNLM"/>
    </source>
</evidence>
<dbReference type="PANTHER" id="PTHR47926:SF460">
    <property type="entry name" value="OS01G0815900 PROTEIN"/>
    <property type="match status" value="1"/>
</dbReference>
<comment type="caution">
    <text evidence="3">The sequence shown here is derived from an EMBL/GenBank/DDBJ whole genome shotgun (WGS) entry which is preliminary data.</text>
</comment>
<dbReference type="AlphaFoldDB" id="A0ABD3B5H9"/>
<evidence type="ECO:0000313" key="3">
    <source>
        <dbReference type="EMBL" id="KAL3538503.1"/>
    </source>
</evidence>
<keyword evidence="1" id="KW-0677">Repeat</keyword>
<sequence length="153" mass="17429">MLLVFYCKMLSPSLNNNCSQVGFFFDSFPYSFLIKASANLSQIGIDKQLHCLGNKGGFHDNVYLQTASVDMYIKCRCLGDAEKVFDEMPQRNSVTWNALLTSFIRWGDLVSAQSMFNRMPGKNIVSWTGLIDGYTRMSQFHEAFSLCQRIVLH</sequence>
<name>A0ABD3B5H9_9GENT</name>
<dbReference type="Pfam" id="PF01535">
    <property type="entry name" value="PPR"/>
    <property type="match status" value="3"/>
</dbReference>
<dbReference type="EMBL" id="JBJUIK010000001">
    <property type="protein sequence ID" value="KAL3538503.1"/>
    <property type="molecule type" value="Genomic_DNA"/>
</dbReference>
<accession>A0ABD3B5H9</accession>
<reference evidence="3 4" key="1">
    <citation type="submission" date="2024-11" db="EMBL/GenBank/DDBJ databases">
        <title>A near-complete genome assembly of Cinchona calisaya.</title>
        <authorList>
            <person name="Lian D.C."/>
            <person name="Zhao X.W."/>
            <person name="Wei L."/>
        </authorList>
    </citation>
    <scope>NUCLEOTIDE SEQUENCE [LARGE SCALE GENOMIC DNA]</scope>
    <source>
        <tissue evidence="3">Nenye</tissue>
    </source>
</reference>
<dbReference type="NCBIfam" id="TIGR00756">
    <property type="entry name" value="PPR"/>
    <property type="match status" value="2"/>
</dbReference>
<dbReference type="InterPro" id="IPR002885">
    <property type="entry name" value="PPR_rpt"/>
</dbReference>
<dbReference type="InterPro" id="IPR011990">
    <property type="entry name" value="TPR-like_helical_dom_sf"/>
</dbReference>
<proteinExistence type="predicted"/>
<evidence type="ECO:0000256" key="2">
    <source>
        <dbReference type="PROSITE-ProRule" id="PRU00708"/>
    </source>
</evidence>
<gene>
    <name evidence="3" type="ORF">ACH5RR_001869</name>
</gene>
<feature type="repeat" description="PPR" evidence="2">
    <location>
        <begin position="92"/>
        <end position="126"/>
    </location>
</feature>
<dbReference type="Gene3D" id="1.25.40.10">
    <property type="entry name" value="Tetratricopeptide repeat domain"/>
    <property type="match status" value="1"/>
</dbReference>
<dbReference type="PROSITE" id="PS51375">
    <property type="entry name" value="PPR"/>
    <property type="match status" value="1"/>
</dbReference>
<evidence type="ECO:0000256" key="1">
    <source>
        <dbReference type="ARBA" id="ARBA00022737"/>
    </source>
</evidence>
<organism evidence="3 4">
    <name type="scientific">Cinchona calisaya</name>
    <dbReference type="NCBI Taxonomy" id="153742"/>
    <lineage>
        <taxon>Eukaryota</taxon>
        <taxon>Viridiplantae</taxon>
        <taxon>Streptophyta</taxon>
        <taxon>Embryophyta</taxon>
        <taxon>Tracheophyta</taxon>
        <taxon>Spermatophyta</taxon>
        <taxon>Magnoliopsida</taxon>
        <taxon>eudicotyledons</taxon>
        <taxon>Gunneridae</taxon>
        <taxon>Pentapetalae</taxon>
        <taxon>asterids</taxon>
        <taxon>lamiids</taxon>
        <taxon>Gentianales</taxon>
        <taxon>Rubiaceae</taxon>
        <taxon>Cinchonoideae</taxon>
        <taxon>Cinchoneae</taxon>
        <taxon>Cinchona</taxon>
    </lineage>
</organism>